<dbReference type="InterPro" id="IPR004839">
    <property type="entry name" value="Aminotransferase_I/II_large"/>
</dbReference>
<comment type="cofactor">
    <cofactor evidence="1 6">
        <name>pyridoxal 5'-phosphate</name>
        <dbReference type="ChEBI" id="CHEBI:597326"/>
    </cofactor>
</comment>
<dbReference type="Pfam" id="PF00155">
    <property type="entry name" value="Aminotran_1_2"/>
    <property type="match status" value="1"/>
</dbReference>
<dbReference type="InterPro" id="IPR050596">
    <property type="entry name" value="AspAT/PAT-like"/>
</dbReference>
<dbReference type="GO" id="GO:0006520">
    <property type="term" value="P:amino acid metabolic process"/>
    <property type="evidence" value="ECO:0007669"/>
    <property type="project" value="InterPro"/>
</dbReference>
<dbReference type="InterPro" id="IPR015421">
    <property type="entry name" value="PyrdxlP-dep_Trfase_major"/>
</dbReference>
<dbReference type="GO" id="GO:0008483">
    <property type="term" value="F:transaminase activity"/>
    <property type="evidence" value="ECO:0007669"/>
    <property type="project" value="UniProtKB-KW"/>
</dbReference>
<accession>A0A1U9NMU7</accession>
<organism evidence="8 9">
    <name type="scientific">Anaerohalosphaera lusitana</name>
    <dbReference type="NCBI Taxonomy" id="1936003"/>
    <lineage>
        <taxon>Bacteria</taxon>
        <taxon>Pseudomonadati</taxon>
        <taxon>Planctomycetota</taxon>
        <taxon>Phycisphaerae</taxon>
        <taxon>Sedimentisphaerales</taxon>
        <taxon>Anaerohalosphaeraceae</taxon>
        <taxon>Anaerohalosphaera</taxon>
    </lineage>
</organism>
<evidence type="ECO:0000256" key="2">
    <source>
        <dbReference type="ARBA" id="ARBA00007441"/>
    </source>
</evidence>
<reference evidence="9" key="1">
    <citation type="submission" date="2017-02" db="EMBL/GenBank/DDBJ databases">
        <title>Comparative genomics and description of representatives of a novel lineage of planctomycetes thriving in anoxic sediments.</title>
        <authorList>
            <person name="Spring S."/>
            <person name="Bunk B."/>
            <person name="Sproer C."/>
        </authorList>
    </citation>
    <scope>NUCLEOTIDE SEQUENCE [LARGE SCALE GENOMIC DNA]</scope>
    <source>
        <strain evidence="9">ST-NAGAB-D1</strain>
    </source>
</reference>
<protein>
    <recommendedName>
        <fullName evidence="6">Aminotransferase</fullName>
        <ecNumber evidence="6">2.6.1.-</ecNumber>
    </recommendedName>
</protein>
<dbReference type="Gene3D" id="3.40.640.10">
    <property type="entry name" value="Type I PLP-dependent aspartate aminotransferase-like (Major domain)"/>
    <property type="match status" value="1"/>
</dbReference>
<dbReference type="STRING" id="1936003.STSP2_02342"/>
<dbReference type="EC" id="2.6.1.-" evidence="6"/>
<dbReference type="PANTHER" id="PTHR46383">
    <property type="entry name" value="ASPARTATE AMINOTRANSFERASE"/>
    <property type="match status" value="1"/>
</dbReference>
<dbReference type="EMBL" id="CP019791">
    <property type="protein sequence ID" value="AQT69155.1"/>
    <property type="molecule type" value="Genomic_DNA"/>
</dbReference>
<evidence type="ECO:0000256" key="5">
    <source>
        <dbReference type="ARBA" id="ARBA00022898"/>
    </source>
</evidence>
<proteinExistence type="inferred from homology"/>
<gene>
    <name evidence="8" type="primary">patA</name>
    <name evidence="8" type="ORF">STSP2_02342</name>
</gene>
<keyword evidence="3 6" id="KW-0032">Aminotransferase</keyword>
<evidence type="ECO:0000256" key="3">
    <source>
        <dbReference type="ARBA" id="ARBA00022576"/>
    </source>
</evidence>
<dbReference type="InterPro" id="IPR015424">
    <property type="entry name" value="PyrdxlP-dep_Trfase"/>
</dbReference>
<dbReference type="PROSITE" id="PS00105">
    <property type="entry name" value="AA_TRANSFER_CLASS_1"/>
    <property type="match status" value="1"/>
</dbReference>
<dbReference type="PANTHER" id="PTHR46383:SF1">
    <property type="entry name" value="ASPARTATE AMINOTRANSFERASE"/>
    <property type="match status" value="1"/>
</dbReference>
<evidence type="ECO:0000256" key="1">
    <source>
        <dbReference type="ARBA" id="ARBA00001933"/>
    </source>
</evidence>
<dbReference type="AlphaFoldDB" id="A0A1U9NMU7"/>
<feature type="domain" description="Aminotransferase class I/classII large" evidence="7">
    <location>
        <begin position="31"/>
        <end position="367"/>
    </location>
</feature>
<name>A0A1U9NMU7_9BACT</name>
<keyword evidence="9" id="KW-1185">Reference proteome</keyword>
<evidence type="ECO:0000313" key="9">
    <source>
        <dbReference type="Proteomes" id="UP000189674"/>
    </source>
</evidence>
<evidence type="ECO:0000256" key="6">
    <source>
        <dbReference type="RuleBase" id="RU000481"/>
    </source>
</evidence>
<dbReference type="GO" id="GO:0030170">
    <property type="term" value="F:pyridoxal phosphate binding"/>
    <property type="evidence" value="ECO:0007669"/>
    <property type="project" value="InterPro"/>
</dbReference>
<sequence length="374" mass="41161">MDMQNVLADRTAAIDASGIRKVFALAASLKDPINLSIGLPDFDVPEPIKERAIKAVQDGANRYSQTNGDAELLTKLQGLVKEDYGWNDPEVLVTSGVSGALQLIFMSLINPGDEVIVPDPYFVIYKHMINMLGGKCVFVDTYPDFKLPAQKVADAITPKTKLIILNSPSNPTGTVYSDEDLRGIAEVAEKNGTIVMSDEIYDAFCYDEPCPSIANHYDKTILVKGFSKAYAMTGWRLGYAAVKPVLKPVLEEMIKIQQYTFVCAPTPFQKAAITAIDTDISGYVADYKVKRDLVYEGLKDDFELVKSGGAFYTFVKAPDSYDSATAFVEKAIENNVLIIPGNVFSEKDTHFRISYATTNDKIKQGLDILRSLAK</sequence>
<dbReference type="KEGG" id="alus:STSP2_02342"/>
<dbReference type="RefSeq" id="WP_205847878.1">
    <property type="nucleotide sequence ID" value="NZ_CP019791.1"/>
</dbReference>
<evidence type="ECO:0000256" key="4">
    <source>
        <dbReference type="ARBA" id="ARBA00022679"/>
    </source>
</evidence>
<dbReference type="CDD" id="cd00609">
    <property type="entry name" value="AAT_like"/>
    <property type="match status" value="1"/>
</dbReference>
<comment type="similarity">
    <text evidence="2 6">Belongs to the class-I pyridoxal-phosphate-dependent aminotransferase family.</text>
</comment>
<dbReference type="SUPFAM" id="SSF53383">
    <property type="entry name" value="PLP-dependent transferases"/>
    <property type="match status" value="1"/>
</dbReference>
<keyword evidence="5" id="KW-0663">Pyridoxal phosphate</keyword>
<keyword evidence="4 6" id="KW-0808">Transferase</keyword>
<evidence type="ECO:0000313" key="8">
    <source>
        <dbReference type="EMBL" id="AQT69155.1"/>
    </source>
</evidence>
<dbReference type="Proteomes" id="UP000189674">
    <property type="component" value="Chromosome"/>
</dbReference>
<dbReference type="InterPro" id="IPR004838">
    <property type="entry name" value="NHTrfase_class1_PyrdxlP-BS"/>
</dbReference>
<evidence type="ECO:0000259" key="7">
    <source>
        <dbReference type="Pfam" id="PF00155"/>
    </source>
</evidence>